<comment type="subunit">
    <text evidence="7">The complex comprises the extracytoplasmic solute receptor protein and the two transmembrane proteins.</text>
</comment>
<comment type="subcellular location">
    <subcellularLocation>
        <location evidence="1 7">Cell inner membrane</location>
        <topology evidence="1 7">Multi-pass membrane protein</topology>
    </subcellularLocation>
</comment>
<proteinExistence type="inferred from homology"/>
<accession>A0A967EVQ6</accession>
<feature type="transmembrane region" description="Helical" evidence="7">
    <location>
        <begin position="50"/>
        <end position="68"/>
    </location>
</feature>
<evidence type="ECO:0000259" key="8">
    <source>
        <dbReference type="Pfam" id="PF06808"/>
    </source>
</evidence>
<keyword evidence="3 7" id="KW-0997">Cell inner membrane</keyword>
<sequence>MSADPFTMVMIAVSIVVIVLGFPIAYAMLLCSMIYILVNGLPISLMVHELALSLNSFTMISVPLFMFAGKLMTASGISDRIFDFTNNLVGRVPGGLGHVNVASSLVFAGMSGSTLADVAGLGEIEYKAMTRKGYDADFTIGVTLSSAAIGPILPPSLPMVLYGVTAGVSISGLFLGGILPGFLIAASLMVYVFFVGLRRGYRVDVWAGWRALGISFLRAAPPLFTPFIIVGGMAFGWFSPTEAATVSVLYGLFIATVVYRSLSFPAFLEVLRDVTLSASRLLFVIATAFLFGWVATFGEVPQMLAALIEAHIESVALFLLVCIIVNLILGAILENAIPLLVLAPMLAPIAEQQYGLDPVHFGVVMVFNIMIGQFTPPIGLSLFVMRDITGFSVTRIFRAVLPFLAPLIISLFLMAYFPWIVTAIPRAAGF</sequence>
<dbReference type="InterPro" id="IPR004681">
    <property type="entry name" value="TRAP_DctM"/>
</dbReference>
<evidence type="ECO:0000256" key="5">
    <source>
        <dbReference type="ARBA" id="ARBA00022989"/>
    </source>
</evidence>
<evidence type="ECO:0000256" key="2">
    <source>
        <dbReference type="ARBA" id="ARBA00022475"/>
    </source>
</evidence>
<keyword evidence="7" id="KW-0813">Transport</keyword>
<keyword evidence="5 7" id="KW-1133">Transmembrane helix</keyword>
<feature type="transmembrane region" description="Helical" evidence="7">
    <location>
        <begin position="274"/>
        <end position="295"/>
    </location>
</feature>
<organism evidence="9 10">
    <name type="scientific">Pelagibius litoralis</name>
    <dbReference type="NCBI Taxonomy" id="374515"/>
    <lineage>
        <taxon>Bacteria</taxon>
        <taxon>Pseudomonadati</taxon>
        <taxon>Pseudomonadota</taxon>
        <taxon>Alphaproteobacteria</taxon>
        <taxon>Rhodospirillales</taxon>
        <taxon>Rhodovibrionaceae</taxon>
        <taxon>Pelagibius</taxon>
    </lineage>
</organism>
<feature type="transmembrane region" description="Helical" evidence="7">
    <location>
        <begin position="6"/>
        <end position="38"/>
    </location>
</feature>
<comment type="caution">
    <text evidence="9">The sequence shown here is derived from an EMBL/GenBank/DDBJ whole genome shotgun (WGS) entry which is preliminary data.</text>
</comment>
<dbReference type="InterPro" id="IPR010656">
    <property type="entry name" value="DctM"/>
</dbReference>
<evidence type="ECO:0000256" key="4">
    <source>
        <dbReference type="ARBA" id="ARBA00022692"/>
    </source>
</evidence>
<dbReference type="AlphaFoldDB" id="A0A967EVQ6"/>
<dbReference type="EMBL" id="JAAQPH010000006">
    <property type="protein sequence ID" value="NIA68882.1"/>
    <property type="molecule type" value="Genomic_DNA"/>
</dbReference>
<dbReference type="GO" id="GO:0022857">
    <property type="term" value="F:transmembrane transporter activity"/>
    <property type="evidence" value="ECO:0007669"/>
    <property type="project" value="UniProtKB-UniRule"/>
</dbReference>
<dbReference type="PANTHER" id="PTHR33362">
    <property type="entry name" value="SIALIC ACID TRAP TRANSPORTER PERMEASE PROTEIN SIAT-RELATED"/>
    <property type="match status" value="1"/>
</dbReference>
<dbReference type="Proteomes" id="UP000761264">
    <property type="component" value="Unassembled WGS sequence"/>
</dbReference>
<name>A0A967EVQ6_9PROT</name>
<dbReference type="NCBIfam" id="TIGR00786">
    <property type="entry name" value="dctM"/>
    <property type="match status" value="1"/>
</dbReference>
<evidence type="ECO:0000313" key="9">
    <source>
        <dbReference type="EMBL" id="NIA68882.1"/>
    </source>
</evidence>
<dbReference type="PANTHER" id="PTHR33362:SF3">
    <property type="entry name" value="SIALIC ACID TRAP TRANSPORTER PERMEASE PROTEIN SIAT"/>
    <property type="match status" value="1"/>
</dbReference>
<feature type="transmembrane region" description="Helical" evidence="7">
    <location>
        <begin position="216"/>
        <end position="238"/>
    </location>
</feature>
<feature type="transmembrane region" description="Helical" evidence="7">
    <location>
        <begin position="396"/>
        <end position="417"/>
    </location>
</feature>
<gene>
    <name evidence="9" type="ORF">HBA54_09785</name>
</gene>
<feature type="transmembrane region" description="Helical" evidence="7">
    <location>
        <begin position="359"/>
        <end position="384"/>
    </location>
</feature>
<comment type="function">
    <text evidence="7">Part of the tripartite ATP-independent periplasmic (TRAP) transport system.</text>
</comment>
<keyword evidence="10" id="KW-1185">Reference proteome</keyword>
<reference evidence="9" key="1">
    <citation type="submission" date="2020-03" db="EMBL/GenBank/DDBJ databases">
        <title>Genome of Pelagibius litoralis DSM 21314T.</title>
        <authorList>
            <person name="Wang G."/>
        </authorList>
    </citation>
    <scope>NUCLEOTIDE SEQUENCE</scope>
    <source>
        <strain evidence="9">DSM 21314</strain>
    </source>
</reference>
<feature type="transmembrane region" description="Helical" evidence="7">
    <location>
        <begin position="134"/>
        <end position="153"/>
    </location>
</feature>
<evidence type="ECO:0000256" key="6">
    <source>
        <dbReference type="ARBA" id="ARBA00023136"/>
    </source>
</evidence>
<dbReference type="RefSeq" id="WP_167223926.1">
    <property type="nucleotide sequence ID" value="NZ_JAAQPH010000006.1"/>
</dbReference>
<feature type="domain" description="TRAP C4-dicarboxylate transport system permease DctM subunit" evidence="8">
    <location>
        <begin position="13"/>
        <end position="420"/>
    </location>
</feature>
<protein>
    <recommendedName>
        <fullName evidence="7">TRAP transporter large permease protein</fullName>
    </recommendedName>
</protein>
<feature type="transmembrane region" description="Helical" evidence="7">
    <location>
        <begin position="173"/>
        <end position="195"/>
    </location>
</feature>
<comment type="caution">
    <text evidence="7">Lacks conserved residue(s) required for the propagation of feature annotation.</text>
</comment>
<comment type="similarity">
    <text evidence="7">Belongs to the TRAP transporter large permease family.</text>
</comment>
<feature type="transmembrane region" description="Helical" evidence="7">
    <location>
        <begin position="315"/>
        <end position="347"/>
    </location>
</feature>
<dbReference type="Pfam" id="PF06808">
    <property type="entry name" value="DctM"/>
    <property type="match status" value="1"/>
</dbReference>
<dbReference type="PIRSF" id="PIRSF006066">
    <property type="entry name" value="HI0050"/>
    <property type="match status" value="1"/>
</dbReference>
<dbReference type="GO" id="GO:0005886">
    <property type="term" value="C:plasma membrane"/>
    <property type="evidence" value="ECO:0007669"/>
    <property type="project" value="UniProtKB-SubCell"/>
</dbReference>
<keyword evidence="6 7" id="KW-0472">Membrane</keyword>
<evidence type="ECO:0000256" key="3">
    <source>
        <dbReference type="ARBA" id="ARBA00022519"/>
    </source>
</evidence>
<keyword evidence="4 7" id="KW-0812">Transmembrane</keyword>
<feature type="transmembrane region" description="Helical" evidence="7">
    <location>
        <begin position="244"/>
        <end position="262"/>
    </location>
</feature>
<evidence type="ECO:0000313" key="10">
    <source>
        <dbReference type="Proteomes" id="UP000761264"/>
    </source>
</evidence>
<keyword evidence="2" id="KW-1003">Cell membrane</keyword>
<evidence type="ECO:0000256" key="7">
    <source>
        <dbReference type="RuleBase" id="RU369079"/>
    </source>
</evidence>
<evidence type="ECO:0000256" key="1">
    <source>
        <dbReference type="ARBA" id="ARBA00004429"/>
    </source>
</evidence>